<comment type="caution">
    <text evidence="2">The sequence shown here is derived from an EMBL/GenBank/DDBJ whole genome shotgun (WGS) entry which is preliminary data.</text>
</comment>
<sequence length="245" mass="27117">MIPTRLHASIGLLSLALAVPTTVHAGDGWDWSVAPYLWAPSVGADLREDQPPAEDQESFVDWMDKIEFAFLGHVEGQGDRFGMFGDVVYLALGDSQEYPRVRTDGDLDAGIVELAAVLPLGEERFEGLDLFAGLRYFDVSTKARFDPVNDLLPTVSRDRDESFSDFLFGARYTTKFSERWGLTLRGDGSTGDTDGSWSASANVQYHVGPGFLAFGYRYLEVDLPMRDSSLDLKLYGPLVGYAFTF</sequence>
<keyword evidence="1" id="KW-0732">Signal</keyword>
<reference evidence="2 3" key="1">
    <citation type="submission" date="2023-05" db="EMBL/GenBank/DDBJ databases">
        <title>Lysobacter sp. strain LF1 Genome sequencing and assembly.</title>
        <authorList>
            <person name="Jung Y."/>
        </authorList>
    </citation>
    <scope>NUCLEOTIDE SEQUENCE [LARGE SCALE GENOMIC DNA]</scope>
    <source>
        <strain evidence="2 3">LF1</strain>
    </source>
</reference>
<keyword evidence="3" id="KW-1185">Reference proteome</keyword>
<gene>
    <name evidence="2" type="ORF">QLQ15_09325</name>
</gene>
<evidence type="ECO:0000256" key="1">
    <source>
        <dbReference type="SAM" id="SignalP"/>
    </source>
</evidence>
<dbReference type="RefSeq" id="WP_283212515.1">
    <property type="nucleotide sequence ID" value="NZ_JASGBI010000001.1"/>
</dbReference>
<proteinExistence type="predicted"/>
<feature type="signal peptide" evidence="1">
    <location>
        <begin position="1"/>
        <end position="25"/>
    </location>
</feature>
<dbReference type="Proteomes" id="UP001321580">
    <property type="component" value="Unassembled WGS sequence"/>
</dbReference>
<accession>A0ABT6XG35</accession>
<evidence type="ECO:0008006" key="4">
    <source>
        <dbReference type="Google" id="ProtNLM"/>
    </source>
</evidence>
<evidence type="ECO:0000313" key="2">
    <source>
        <dbReference type="EMBL" id="MDI9239109.1"/>
    </source>
</evidence>
<dbReference type="EMBL" id="JASGBI010000001">
    <property type="protein sequence ID" value="MDI9239109.1"/>
    <property type="molecule type" value="Genomic_DNA"/>
</dbReference>
<evidence type="ECO:0000313" key="3">
    <source>
        <dbReference type="Proteomes" id="UP001321580"/>
    </source>
</evidence>
<name>A0ABT6XG35_9GAMM</name>
<organism evidence="2 3">
    <name type="scientific">Lysobacter stagni</name>
    <dbReference type="NCBI Taxonomy" id="3045172"/>
    <lineage>
        <taxon>Bacteria</taxon>
        <taxon>Pseudomonadati</taxon>
        <taxon>Pseudomonadota</taxon>
        <taxon>Gammaproteobacteria</taxon>
        <taxon>Lysobacterales</taxon>
        <taxon>Lysobacteraceae</taxon>
        <taxon>Lysobacter</taxon>
    </lineage>
</organism>
<protein>
    <recommendedName>
        <fullName evidence="4">Outer membrane protein beta-barrel domain-containing protein</fullName>
    </recommendedName>
</protein>
<feature type="chain" id="PRO_5045997971" description="Outer membrane protein beta-barrel domain-containing protein" evidence="1">
    <location>
        <begin position="26"/>
        <end position="245"/>
    </location>
</feature>